<evidence type="ECO:0000256" key="1">
    <source>
        <dbReference type="ARBA" id="ARBA00007406"/>
    </source>
</evidence>
<dbReference type="PROSITE" id="PS00071">
    <property type="entry name" value="GAPDH"/>
    <property type="match status" value="1"/>
</dbReference>
<keyword evidence="2 4" id="KW-0560">Oxidoreductase</keyword>
<dbReference type="NCBIfam" id="TIGR01534">
    <property type="entry name" value="GAPDH-I"/>
    <property type="match status" value="1"/>
</dbReference>
<dbReference type="InterPro" id="IPR006424">
    <property type="entry name" value="Glyceraldehyde-3-P_DH_1"/>
</dbReference>
<dbReference type="CDD" id="cd18126">
    <property type="entry name" value="GAPDH_I_C"/>
    <property type="match status" value="1"/>
</dbReference>
<dbReference type="CDD" id="cd05214">
    <property type="entry name" value="GAPDH_I_N"/>
    <property type="match status" value="1"/>
</dbReference>
<dbReference type="InterPro" id="IPR020830">
    <property type="entry name" value="GlycerAld_3-P_DH_AS"/>
</dbReference>
<dbReference type="Gene3D" id="3.40.50.720">
    <property type="entry name" value="NAD(P)-binding Rossmann-like Domain"/>
    <property type="match status" value="1"/>
</dbReference>
<proteinExistence type="inferred from homology"/>
<evidence type="ECO:0000256" key="3">
    <source>
        <dbReference type="RuleBase" id="RU000397"/>
    </source>
</evidence>
<reference evidence="6 7" key="1">
    <citation type="submission" date="2021-01" db="EMBL/GenBank/DDBJ databases">
        <title>Identification of strong promoters based on the transcriptome of Brevibacillus choshinensis.</title>
        <authorList>
            <person name="Yao D."/>
            <person name="Zhang K."/>
            <person name="Wu J."/>
        </authorList>
    </citation>
    <scope>NUCLEOTIDE SEQUENCE [LARGE SCALE GENOMIC DNA]</scope>
    <source>
        <strain evidence="6 7">HPD31-SP3</strain>
    </source>
</reference>
<dbReference type="InterPro" id="IPR020831">
    <property type="entry name" value="GlycerAld/Erythrose_P_DH"/>
</dbReference>
<dbReference type="PRINTS" id="PR00078">
    <property type="entry name" value="G3PDHDRGNASE"/>
</dbReference>
<name>A0ABX7FNJ4_BRECH</name>
<sequence length="334" mass="35807">MVKVGINGFGRIGRNVFRAALGNPNVEIVAVNDLTDAQTLAHLLKYDTVHGVLDLEVTAGDNTLIVGGKEIKVLAERDPAALKWAEYGVEIVVESTGRFTKREDAAKHLEGGAKKVIISAPATNEDITVVMGVNEDKYDPAAHTVISNASCTTNCLAPFAKVLNDKFGIVRGLMTTVHSYTNDQQILDLPHKDLRRARAAAENIIPTSTGAAKAVALVLPELKGKLNGFAMRVPTPNVSVVDLVAELKADVTVEDLNQALKEAAEGPLKGILGYSEAPLVSSDYNGNPASSTIDALSTMVLEGNMVKVVSWYDNEWGYSNRVVDLCHYVAQRGM</sequence>
<dbReference type="Proteomes" id="UP000596248">
    <property type="component" value="Chromosome"/>
</dbReference>
<gene>
    <name evidence="6" type="primary">gap</name>
    <name evidence="6" type="ORF">JNE38_27885</name>
</gene>
<keyword evidence="7" id="KW-1185">Reference proteome</keyword>
<dbReference type="Pfam" id="PF02800">
    <property type="entry name" value="Gp_dh_C"/>
    <property type="match status" value="1"/>
</dbReference>
<evidence type="ECO:0000256" key="2">
    <source>
        <dbReference type="ARBA" id="ARBA00023002"/>
    </source>
</evidence>
<dbReference type="InterPro" id="IPR020828">
    <property type="entry name" value="GlycerAld_3-P_DH_NAD(P)-bd"/>
</dbReference>
<dbReference type="InterPro" id="IPR036291">
    <property type="entry name" value="NAD(P)-bd_dom_sf"/>
</dbReference>
<evidence type="ECO:0000313" key="7">
    <source>
        <dbReference type="Proteomes" id="UP000596248"/>
    </source>
</evidence>
<dbReference type="EMBL" id="CP069127">
    <property type="protein sequence ID" value="QRG67227.1"/>
    <property type="molecule type" value="Genomic_DNA"/>
</dbReference>
<dbReference type="SUPFAM" id="SSF55347">
    <property type="entry name" value="Glyceraldehyde-3-phosphate dehydrogenase-like, C-terminal domain"/>
    <property type="match status" value="1"/>
</dbReference>
<evidence type="ECO:0000313" key="6">
    <source>
        <dbReference type="EMBL" id="QRG67227.1"/>
    </source>
</evidence>
<dbReference type="SUPFAM" id="SSF51735">
    <property type="entry name" value="NAD(P)-binding Rossmann-fold domains"/>
    <property type="match status" value="1"/>
</dbReference>
<dbReference type="Pfam" id="PF00044">
    <property type="entry name" value="Gp_dh_N"/>
    <property type="match status" value="1"/>
</dbReference>
<dbReference type="InterPro" id="IPR020829">
    <property type="entry name" value="GlycerAld_3-P_DH_cat"/>
</dbReference>
<dbReference type="SMART" id="SM00846">
    <property type="entry name" value="Gp_dh_N"/>
    <property type="match status" value="1"/>
</dbReference>
<dbReference type="PIRSF" id="PIRSF000149">
    <property type="entry name" value="GAP_DH"/>
    <property type="match status" value="1"/>
</dbReference>
<evidence type="ECO:0000259" key="5">
    <source>
        <dbReference type="SMART" id="SM00846"/>
    </source>
</evidence>
<feature type="domain" description="Glyceraldehyde 3-phosphate dehydrogenase NAD(P) binding" evidence="5">
    <location>
        <begin position="2"/>
        <end position="151"/>
    </location>
</feature>
<protein>
    <recommendedName>
        <fullName evidence="4">Glyceraldehyde-3-phosphate dehydrogenase</fullName>
        <ecNumber evidence="4">1.2.1.-</ecNumber>
    </recommendedName>
</protein>
<dbReference type="EC" id="1.2.1.-" evidence="4"/>
<dbReference type="PANTHER" id="PTHR43148">
    <property type="entry name" value="GLYCERALDEHYDE-3-PHOSPHATE DEHYDROGENASE 2"/>
    <property type="match status" value="1"/>
</dbReference>
<accession>A0ABX7FNJ4</accession>
<organism evidence="6 7">
    <name type="scientific">Brevibacillus choshinensis</name>
    <dbReference type="NCBI Taxonomy" id="54911"/>
    <lineage>
        <taxon>Bacteria</taxon>
        <taxon>Bacillati</taxon>
        <taxon>Bacillota</taxon>
        <taxon>Bacilli</taxon>
        <taxon>Bacillales</taxon>
        <taxon>Paenibacillaceae</taxon>
        <taxon>Brevibacillus</taxon>
    </lineage>
</organism>
<dbReference type="Gene3D" id="3.30.360.10">
    <property type="entry name" value="Dihydrodipicolinate Reductase, domain 2"/>
    <property type="match status" value="1"/>
</dbReference>
<dbReference type="RefSeq" id="WP_203354287.1">
    <property type="nucleotide sequence ID" value="NZ_CP069127.1"/>
</dbReference>
<evidence type="ECO:0000256" key="4">
    <source>
        <dbReference type="RuleBase" id="RU361160"/>
    </source>
</evidence>
<comment type="similarity">
    <text evidence="1 3">Belongs to the glyceraldehyde-3-phosphate dehydrogenase family.</text>
</comment>